<dbReference type="EMBL" id="GBRH01240132">
    <property type="protein sequence ID" value="JAD57763.1"/>
    <property type="molecule type" value="Transcribed_RNA"/>
</dbReference>
<protein>
    <submittedName>
        <fullName evidence="1">Uncharacterized protein</fullName>
    </submittedName>
</protein>
<evidence type="ECO:0000313" key="1">
    <source>
        <dbReference type="EMBL" id="JAD57763.1"/>
    </source>
</evidence>
<proteinExistence type="predicted"/>
<accession>A0A0A9B6J2</accession>
<reference evidence="1" key="2">
    <citation type="journal article" date="2015" name="Data Brief">
        <title>Shoot transcriptome of the giant reed, Arundo donax.</title>
        <authorList>
            <person name="Barrero R.A."/>
            <person name="Guerrero F.D."/>
            <person name="Moolhuijzen P."/>
            <person name="Goolsby J.A."/>
            <person name="Tidwell J."/>
            <person name="Bellgard S.E."/>
            <person name="Bellgard M.I."/>
        </authorList>
    </citation>
    <scope>NUCLEOTIDE SEQUENCE</scope>
    <source>
        <tissue evidence="1">Shoot tissue taken approximately 20 cm above the soil surface</tissue>
    </source>
</reference>
<name>A0A0A9B6J2_ARUDO</name>
<sequence length="69" mass="7934">MLNTRDNNPMLILLEFKSKEVCHEPQEHVQLPLVEDKIFGPSNAKAITNMPRHHPRLPESKCLCSCVVR</sequence>
<reference evidence="1" key="1">
    <citation type="submission" date="2014-09" db="EMBL/GenBank/DDBJ databases">
        <authorList>
            <person name="Magalhaes I.L.F."/>
            <person name="Oliveira U."/>
            <person name="Santos F.R."/>
            <person name="Vidigal T.H.D.A."/>
            <person name="Brescovit A.D."/>
            <person name="Santos A.J."/>
        </authorList>
    </citation>
    <scope>NUCLEOTIDE SEQUENCE</scope>
    <source>
        <tissue evidence="1">Shoot tissue taken approximately 20 cm above the soil surface</tissue>
    </source>
</reference>
<organism evidence="1">
    <name type="scientific">Arundo donax</name>
    <name type="common">Giant reed</name>
    <name type="synonym">Donax arundinaceus</name>
    <dbReference type="NCBI Taxonomy" id="35708"/>
    <lineage>
        <taxon>Eukaryota</taxon>
        <taxon>Viridiplantae</taxon>
        <taxon>Streptophyta</taxon>
        <taxon>Embryophyta</taxon>
        <taxon>Tracheophyta</taxon>
        <taxon>Spermatophyta</taxon>
        <taxon>Magnoliopsida</taxon>
        <taxon>Liliopsida</taxon>
        <taxon>Poales</taxon>
        <taxon>Poaceae</taxon>
        <taxon>PACMAD clade</taxon>
        <taxon>Arundinoideae</taxon>
        <taxon>Arundineae</taxon>
        <taxon>Arundo</taxon>
    </lineage>
</organism>
<dbReference type="AlphaFoldDB" id="A0A0A9B6J2"/>